<evidence type="ECO:0000313" key="2">
    <source>
        <dbReference type="EMBL" id="MBB3948651.1"/>
    </source>
</evidence>
<protein>
    <submittedName>
        <fullName evidence="2">Acrylyl-CoA reductase (NADPH)</fullName>
        <ecNumber evidence="2">1.3.1.-</ecNumber>
    </submittedName>
</protein>
<comment type="caution">
    <text evidence="2">The sequence shown here is derived from an EMBL/GenBank/DDBJ whole genome shotgun (WGS) entry which is preliminary data.</text>
</comment>
<reference evidence="2 3" key="1">
    <citation type="submission" date="2020-08" db="EMBL/GenBank/DDBJ databases">
        <title>Genomic Encyclopedia of Type Strains, Phase IV (KMG-IV): sequencing the most valuable type-strain genomes for metagenomic binning, comparative biology and taxonomic classification.</title>
        <authorList>
            <person name="Goeker M."/>
        </authorList>
    </citation>
    <scope>NUCLEOTIDE SEQUENCE [LARGE SCALE GENOMIC DNA]</scope>
    <source>
        <strain evidence="2 3">DSM 26438</strain>
    </source>
</reference>
<feature type="domain" description="Enoyl reductase (ER)" evidence="1">
    <location>
        <begin position="12"/>
        <end position="324"/>
    </location>
</feature>
<keyword evidence="2" id="KW-0560">Oxidoreductase</keyword>
<dbReference type="CDD" id="cd08288">
    <property type="entry name" value="MDR_yhdh"/>
    <property type="match status" value="1"/>
</dbReference>
<sequence length="328" mass="34030">MSFKALLATKAGDAISASIVDFDENDLMAGDVTVAVDYSTVNYKDGMALTGSPPIIKTFPLIAGVDFAGVVEASTYPGITVGDRVVANSWGLSQTHHGGYAQKARVSGDWLVKLPENISTKDAMALGTAGYTAMLCVIALEHGGLTPERGDILVTGANGGVGSIAIALLSKLGYRVIASTGRPQEADYLRALGAADIIDRKTLSEPGGPIASERWAGAIDSVGSHTLANVLAQTKYRGVVAACGLAQGLDLPSTVLPFILRNVTLAGIDSVNAPQEVRLEAWRRLSLDLDFEKLAKTVTTVGLSDVVALAPTILQGGVKGRTVVDVNA</sequence>
<dbReference type="Gene3D" id="3.40.50.720">
    <property type="entry name" value="NAD(P)-binding Rossmann-like Domain"/>
    <property type="match status" value="1"/>
</dbReference>
<dbReference type="InterPro" id="IPR051397">
    <property type="entry name" value="Zn-ADH-like_protein"/>
</dbReference>
<dbReference type="Pfam" id="PF00107">
    <property type="entry name" value="ADH_zinc_N"/>
    <property type="match status" value="1"/>
</dbReference>
<proteinExistence type="predicted"/>
<dbReference type="InterPro" id="IPR011032">
    <property type="entry name" value="GroES-like_sf"/>
</dbReference>
<dbReference type="Pfam" id="PF08240">
    <property type="entry name" value="ADH_N"/>
    <property type="match status" value="1"/>
</dbReference>
<dbReference type="InterPro" id="IPR014188">
    <property type="entry name" value="Acrylyl-CoA_reductase_AcuI"/>
</dbReference>
<dbReference type="SUPFAM" id="SSF51735">
    <property type="entry name" value="NAD(P)-binding Rossmann-fold domains"/>
    <property type="match status" value="1"/>
</dbReference>
<dbReference type="EMBL" id="JACIDV010000023">
    <property type="protein sequence ID" value="MBB3948651.1"/>
    <property type="molecule type" value="Genomic_DNA"/>
</dbReference>
<dbReference type="InterPro" id="IPR020843">
    <property type="entry name" value="ER"/>
</dbReference>
<dbReference type="GO" id="GO:0043957">
    <property type="term" value="F:acryloyl-CoA reductase (NADPH) activity"/>
    <property type="evidence" value="ECO:0007669"/>
    <property type="project" value="TreeGrafter"/>
</dbReference>
<gene>
    <name evidence="2" type="ORF">GGQ73_004641</name>
</gene>
<dbReference type="RefSeq" id="WP_183897928.1">
    <property type="nucleotide sequence ID" value="NZ_JACIDV010000023.1"/>
</dbReference>
<evidence type="ECO:0000313" key="3">
    <source>
        <dbReference type="Proteomes" id="UP000565286"/>
    </source>
</evidence>
<dbReference type="AlphaFoldDB" id="A0A7W6G5K4"/>
<dbReference type="PANTHER" id="PTHR43677">
    <property type="entry name" value="SHORT-CHAIN DEHYDROGENASE/REDUCTASE"/>
    <property type="match status" value="1"/>
</dbReference>
<organism evidence="2 3">
    <name type="scientific">Rhizobium skierniewicense</name>
    <dbReference type="NCBI Taxonomy" id="984260"/>
    <lineage>
        <taxon>Bacteria</taxon>
        <taxon>Pseudomonadati</taxon>
        <taxon>Pseudomonadota</taxon>
        <taxon>Alphaproteobacteria</taxon>
        <taxon>Hyphomicrobiales</taxon>
        <taxon>Rhizobiaceae</taxon>
        <taxon>Rhizobium/Agrobacterium group</taxon>
        <taxon>Rhizobium</taxon>
    </lineage>
</organism>
<dbReference type="Proteomes" id="UP000565286">
    <property type="component" value="Unassembled WGS sequence"/>
</dbReference>
<keyword evidence="3" id="KW-1185">Reference proteome</keyword>
<dbReference type="SMART" id="SM00829">
    <property type="entry name" value="PKS_ER"/>
    <property type="match status" value="1"/>
</dbReference>
<dbReference type="EC" id="1.3.1.-" evidence="2"/>
<accession>A0A7W6G5K4</accession>
<name>A0A7W6G5K4_9HYPH</name>
<dbReference type="InterPro" id="IPR013154">
    <property type="entry name" value="ADH-like_N"/>
</dbReference>
<dbReference type="InterPro" id="IPR013149">
    <property type="entry name" value="ADH-like_C"/>
</dbReference>
<dbReference type="PANTHER" id="PTHR43677:SF1">
    <property type="entry name" value="ACRYLYL-COA REDUCTASE ACUI-RELATED"/>
    <property type="match status" value="1"/>
</dbReference>
<dbReference type="SUPFAM" id="SSF50129">
    <property type="entry name" value="GroES-like"/>
    <property type="match status" value="1"/>
</dbReference>
<dbReference type="Gene3D" id="3.90.180.10">
    <property type="entry name" value="Medium-chain alcohol dehydrogenases, catalytic domain"/>
    <property type="match status" value="1"/>
</dbReference>
<dbReference type="InterPro" id="IPR036291">
    <property type="entry name" value="NAD(P)-bd_dom_sf"/>
</dbReference>
<dbReference type="NCBIfam" id="TIGR02823">
    <property type="entry name" value="oxido_YhdH"/>
    <property type="match status" value="1"/>
</dbReference>
<evidence type="ECO:0000259" key="1">
    <source>
        <dbReference type="SMART" id="SM00829"/>
    </source>
</evidence>